<accession>A0ABP8K725</accession>
<dbReference type="Pfam" id="PF02597">
    <property type="entry name" value="ThiS"/>
    <property type="match status" value="1"/>
</dbReference>
<protein>
    <submittedName>
        <fullName evidence="1">MoaD/ThiS family protein</fullName>
    </submittedName>
</protein>
<proteinExistence type="predicted"/>
<evidence type="ECO:0000313" key="1">
    <source>
        <dbReference type="EMBL" id="GAA4401390.1"/>
    </source>
</evidence>
<name>A0ABP8K725_9MICO</name>
<dbReference type="CDD" id="cd17040">
    <property type="entry name" value="Ubl_MoaD_like"/>
    <property type="match status" value="1"/>
</dbReference>
<evidence type="ECO:0000313" key="2">
    <source>
        <dbReference type="Proteomes" id="UP001500390"/>
    </source>
</evidence>
<dbReference type="Gene3D" id="3.10.20.30">
    <property type="match status" value="1"/>
</dbReference>
<sequence length="90" mass="8905">MHTSGPGTDPAEMVTVRYWAGARAAAGIAEERLAGVSTVDDLVAHLSTARPGLLAVLPVCSVLVGGRASTGADQIAPGAVVEVLPPFAGG</sequence>
<comment type="caution">
    <text evidence="1">The sequence shown here is derived from an EMBL/GenBank/DDBJ whole genome shotgun (WGS) entry which is preliminary data.</text>
</comment>
<gene>
    <name evidence="1" type="ORF">GCM10023153_29700</name>
</gene>
<organism evidence="1 2">
    <name type="scientific">Ornithinibacter aureus</name>
    <dbReference type="NCBI Taxonomy" id="622664"/>
    <lineage>
        <taxon>Bacteria</taxon>
        <taxon>Bacillati</taxon>
        <taxon>Actinomycetota</taxon>
        <taxon>Actinomycetes</taxon>
        <taxon>Micrococcales</taxon>
        <taxon>Intrasporangiaceae</taxon>
        <taxon>Ornithinibacter</taxon>
    </lineage>
</organism>
<dbReference type="EMBL" id="BAABFX010000042">
    <property type="protein sequence ID" value="GAA4401390.1"/>
    <property type="molecule type" value="Genomic_DNA"/>
</dbReference>
<dbReference type="RefSeq" id="WP_246196947.1">
    <property type="nucleotide sequence ID" value="NZ_BAABFX010000042.1"/>
</dbReference>
<dbReference type="InterPro" id="IPR012675">
    <property type="entry name" value="Beta-grasp_dom_sf"/>
</dbReference>
<dbReference type="InterPro" id="IPR003749">
    <property type="entry name" value="ThiS/MoaD-like"/>
</dbReference>
<dbReference type="InterPro" id="IPR016155">
    <property type="entry name" value="Mopterin_synth/thiamin_S_b"/>
</dbReference>
<dbReference type="SUPFAM" id="SSF54285">
    <property type="entry name" value="MoaD/ThiS"/>
    <property type="match status" value="1"/>
</dbReference>
<keyword evidence="2" id="KW-1185">Reference proteome</keyword>
<dbReference type="Proteomes" id="UP001500390">
    <property type="component" value="Unassembled WGS sequence"/>
</dbReference>
<reference evidence="2" key="1">
    <citation type="journal article" date="2019" name="Int. J. Syst. Evol. Microbiol.">
        <title>The Global Catalogue of Microorganisms (GCM) 10K type strain sequencing project: providing services to taxonomists for standard genome sequencing and annotation.</title>
        <authorList>
            <consortium name="The Broad Institute Genomics Platform"/>
            <consortium name="The Broad Institute Genome Sequencing Center for Infectious Disease"/>
            <person name="Wu L."/>
            <person name="Ma J."/>
        </authorList>
    </citation>
    <scope>NUCLEOTIDE SEQUENCE [LARGE SCALE GENOMIC DNA]</scope>
    <source>
        <strain evidence="2">JCM 17738</strain>
    </source>
</reference>